<evidence type="ECO:0000313" key="7">
    <source>
        <dbReference type="Proteomes" id="UP000639772"/>
    </source>
</evidence>
<dbReference type="EMBL" id="JADCNM010000001">
    <property type="protein sequence ID" value="KAG0503464.1"/>
    <property type="molecule type" value="Genomic_DNA"/>
</dbReference>
<keyword evidence="2" id="KW-0285">Flavoprotein</keyword>
<keyword evidence="5" id="KW-0560">Oxidoreductase</keyword>
<evidence type="ECO:0000256" key="2">
    <source>
        <dbReference type="ARBA" id="ARBA00022630"/>
    </source>
</evidence>
<dbReference type="OrthoDB" id="333024at2759"/>
<dbReference type="InterPro" id="IPR055275">
    <property type="entry name" value="Ferredox_Rdtase"/>
</dbReference>
<evidence type="ECO:0000313" key="6">
    <source>
        <dbReference type="EMBL" id="KAG0503464.1"/>
    </source>
</evidence>
<evidence type="ECO:0000256" key="1">
    <source>
        <dbReference type="ARBA" id="ARBA00001974"/>
    </source>
</evidence>
<dbReference type="PANTHER" id="PTHR48467:SF1">
    <property type="entry name" value="GLUTAMATE SYNTHASE 1 [NADH], CHLOROPLASTIC-LIKE"/>
    <property type="match status" value="1"/>
</dbReference>
<dbReference type="SUPFAM" id="SSF51971">
    <property type="entry name" value="Nucleotide-binding domain"/>
    <property type="match status" value="1"/>
</dbReference>
<dbReference type="Gene3D" id="3.50.50.60">
    <property type="entry name" value="FAD/NAD(P)-binding domain"/>
    <property type="match status" value="1"/>
</dbReference>
<dbReference type="AlphaFoldDB" id="A0A835S3D8"/>
<dbReference type="Proteomes" id="UP000639772">
    <property type="component" value="Chromosome 1"/>
</dbReference>
<evidence type="ECO:0000256" key="3">
    <source>
        <dbReference type="ARBA" id="ARBA00022827"/>
    </source>
</evidence>
<accession>A0A835S3D8</accession>
<keyword evidence="3" id="KW-0274">FAD</keyword>
<comment type="caution">
    <text evidence="6">The sequence shown here is derived from an EMBL/GenBank/DDBJ whole genome shotgun (WGS) entry which is preliminary data.</text>
</comment>
<protein>
    <recommendedName>
        <fullName evidence="8">NADPH:adrenodoxin oxidoreductase, mitochondrial</fullName>
    </recommendedName>
</protein>
<dbReference type="PANTHER" id="PTHR48467">
    <property type="entry name" value="GLUTAMATE SYNTHASE 1 [NADH], CHLOROPLASTIC-LIKE"/>
    <property type="match status" value="1"/>
</dbReference>
<dbReference type="PRINTS" id="PR00419">
    <property type="entry name" value="ADXRDTASE"/>
</dbReference>
<proteinExistence type="predicted"/>
<reference evidence="6 7" key="1">
    <citation type="journal article" date="2020" name="Nat. Food">
        <title>A phased Vanilla planifolia genome enables genetic improvement of flavour and production.</title>
        <authorList>
            <person name="Hasing T."/>
            <person name="Tang H."/>
            <person name="Brym M."/>
            <person name="Khazi F."/>
            <person name="Huang T."/>
            <person name="Chambers A.H."/>
        </authorList>
    </citation>
    <scope>NUCLEOTIDE SEQUENCE [LARGE SCALE GENOMIC DNA]</scope>
    <source>
        <tissue evidence="6">Leaf</tissue>
    </source>
</reference>
<evidence type="ECO:0008006" key="8">
    <source>
        <dbReference type="Google" id="ProtNLM"/>
    </source>
</evidence>
<dbReference type="GO" id="GO:0016491">
    <property type="term" value="F:oxidoreductase activity"/>
    <property type="evidence" value="ECO:0007669"/>
    <property type="project" value="UniProtKB-KW"/>
</dbReference>
<dbReference type="InterPro" id="IPR036188">
    <property type="entry name" value="FAD/NAD-bd_sf"/>
</dbReference>
<evidence type="ECO:0000256" key="4">
    <source>
        <dbReference type="ARBA" id="ARBA00022857"/>
    </source>
</evidence>
<evidence type="ECO:0000256" key="5">
    <source>
        <dbReference type="ARBA" id="ARBA00023002"/>
    </source>
</evidence>
<keyword evidence="4" id="KW-0521">NADP</keyword>
<comment type="cofactor">
    <cofactor evidence="1">
        <name>FAD</name>
        <dbReference type="ChEBI" id="CHEBI:57692"/>
    </cofactor>
</comment>
<gene>
    <name evidence="6" type="ORF">HPP92_003536</name>
</gene>
<organism evidence="6 7">
    <name type="scientific">Vanilla planifolia</name>
    <name type="common">Vanilla</name>
    <dbReference type="NCBI Taxonomy" id="51239"/>
    <lineage>
        <taxon>Eukaryota</taxon>
        <taxon>Viridiplantae</taxon>
        <taxon>Streptophyta</taxon>
        <taxon>Embryophyta</taxon>
        <taxon>Tracheophyta</taxon>
        <taxon>Spermatophyta</taxon>
        <taxon>Magnoliopsida</taxon>
        <taxon>Liliopsida</taxon>
        <taxon>Asparagales</taxon>
        <taxon>Orchidaceae</taxon>
        <taxon>Vanilloideae</taxon>
        <taxon>Vanilleae</taxon>
        <taxon>Vanilla</taxon>
    </lineage>
</organism>
<sequence>MASRRHRTKAKIDYDCMIMSKYRKMGQFHLHGVRLISRRFSSLGLDRFSICVVGSGPAGFYTAEKMLKAHERVEIDILDRLPIPFGLVRSGVAPDHQETKIVVNQFSRVAKSQRCSFFGNITLGSAVTLSELREIYDVVVLAYGAESDKSLGIPGEEEACSNITNREDESRKWHFGEQLAVGSGQFEDTKSRNLRNEQAEINGMFAAGVVPNVKE</sequence>
<name>A0A835S3D8_VANPL</name>
<dbReference type="Pfam" id="PF13450">
    <property type="entry name" value="NAD_binding_8"/>
    <property type="match status" value="1"/>
</dbReference>
<dbReference type="Gene3D" id="3.40.50.720">
    <property type="entry name" value="NAD(P)-binding Rossmann-like Domain"/>
    <property type="match status" value="1"/>
</dbReference>